<comment type="similarity">
    <text evidence="6">Belongs to the methyltransferase superfamily. RNA methyltransferase RsmG family.</text>
</comment>
<dbReference type="PANTHER" id="PTHR31760">
    <property type="entry name" value="S-ADENOSYL-L-METHIONINE-DEPENDENT METHYLTRANSFERASES SUPERFAMILY PROTEIN"/>
    <property type="match status" value="1"/>
</dbReference>
<feature type="binding site" evidence="6">
    <location>
        <begin position="122"/>
        <end position="123"/>
    </location>
    <ligand>
        <name>S-adenosyl-L-methionine</name>
        <dbReference type="ChEBI" id="CHEBI:59789"/>
    </ligand>
</feature>
<proteinExistence type="inferred from homology"/>
<dbReference type="SUPFAM" id="SSF53335">
    <property type="entry name" value="S-adenosyl-L-methionine-dependent methyltransferases"/>
    <property type="match status" value="1"/>
</dbReference>
<evidence type="ECO:0000313" key="7">
    <source>
        <dbReference type="EMBL" id="TLE12024.1"/>
    </source>
</evidence>
<comment type="caution">
    <text evidence="6">Lacks conserved residue(s) required for the propagation of feature annotation.</text>
</comment>
<evidence type="ECO:0000256" key="6">
    <source>
        <dbReference type="HAMAP-Rule" id="MF_00074"/>
    </source>
</evidence>
<evidence type="ECO:0000256" key="4">
    <source>
        <dbReference type="ARBA" id="ARBA00022679"/>
    </source>
</evidence>
<keyword evidence="5 6" id="KW-0949">S-adenosyl-L-methionine</keyword>
<organism evidence="7 8">
    <name type="scientific">Helicobacter bilis</name>
    <dbReference type="NCBI Taxonomy" id="37372"/>
    <lineage>
        <taxon>Bacteria</taxon>
        <taxon>Pseudomonadati</taxon>
        <taxon>Campylobacterota</taxon>
        <taxon>Epsilonproteobacteria</taxon>
        <taxon>Campylobacterales</taxon>
        <taxon>Helicobacteraceae</taxon>
        <taxon>Helicobacter</taxon>
    </lineage>
</organism>
<sequence length="194" mass="22165">MMQHIDYDIQAIISQPHIAEPLERFSNILLQWAKIHNLTAIKDSKELYHQIADSLLPISFLKPFHTCIDIGSGAGFPALILACYYTDSKFYLLEPRKKRVSFLENAIISMGLSHVKVIADYSYNVKDIKGDLITSRAVCRSDTLVRDSRHLLESSGHYLLYKGTNTANEKDLLDDMQTQIFTNTNRTYIYASFV</sequence>
<dbReference type="RefSeq" id="WP_052092984.1">
    <property type="nucleotide sequence ID" value="NZ_JAQYFE010000037.1"/>
</dbReference>
<evidence type="ECO:0000313" key="8">
    <source>
        <dbReference type="Proteomes" id="UP000029857"/>
    </source>
</evidence>
<protein>
    <recommendedName>
        <fullName evidence="6">Ribosomal RNA small subunit methyltransferase G</fullName>
        <ecNumber evidence="6">2.1.1.-</ecNumber>
    </recommendedName>
    <alternativeName>
        <fullName evidence="6">16S rRNA 7-methylguanosine methyltransferase</fullName>
        <shortName evidence="6">16S rRNA m7G methyltransferase</shortName>
    </alternativeName>
</protein>
<dbReference type="NCBIfam" id="TIGR00138">
    <property type="entry name" value="rsmG_gidB"/>
    <property type="match status" value="1"/>
</dbReference>
<feature type="binding site" evidence="6">
    <location>
        <position position="136"/>
    </location>
    <ligand>
        <name>S-adenosyl-L-methionine</name>
        <dbReference type="ChEBI" id="CHEBI:59789"/>
    </ligand>
</feature>
<dbReference type="AlphaFoldDB" id="A0A4U8UFW9"/>
<evidence type="ECO:0000256" key="3">
    <source>
        <dbReference type="ARBA" id="ARBA00022603"/>
    </source>
</evidence>
<feature type="binding site" evidence="6">
    <location>
        <position position="71"/>
    </location>
    <ligand>
        <name>S-adenosyl-L-methionine</name>
        <dbReference type="ChEBI" id="CHEBI:59789"/>
    </ligand>
</feature>
<comment type="function">
    <text evidence="6">Specifically methylates the N7 position of a guanine in 16S rRNA.</text>
</comment>
<dbReference type="InterPro" id="IPR003682">
    <property type="entry name" value="rRNA_ssu_MeTfrase_G"/>
</dbReference>
<dbReference type="InterPro" id="IPR029063">
    <property type="entry name" value="SAM-dependent_MTases_sf"/>
</dbReference>
<dbReference type="GO" id="GO:0005829">
    <property type="term" value="C:cytosol"/>
    <property type="evidence" value="ECO:0007669"/>
    <property type="project" value="TreeGrafter"/>
</dbReference>
<feature type="binding site" evidence="6">
    <location>
        <position position="76"/>
    </location>
    <ligand>
        <name>S-adenosyl-L-methionine</name>
        <dbReference type="ChEBI" id="CHEBI:59789"/>
    </ligand>
</feature>
<reference evidence="7 8" key="1">
    <citation type="journal article" date="2014" name="Genome Announc.">
        <title>Draft genome sequences of eight enterohepatic helicobacter species isolated from both laboratory and wild rodents.</title>
        <authorList>
            <person name="Sheh A."/>
            <person name="Shen Z."/>
            <person name="Fox J.G."/>
        </authorList>
    </citation>
    <scope>NUCLEOTIDE SEQUENCE [LARGE SCALE GENOMIC DNA]</scope>
    <source>
        <strain evidence="7 8">ATCC 49320</strain>
    </source>
</reference>
<dbReference type="Proteomes" id="UP000029857">
    <property type="component" value="Unassembled WGS sequence"/>
</dbReference>
<dbReference type="GO" id="GO:0070043">
    <property type="term" value="F:rRNA (guanine-N7-)-methyltransferase activity"/>
    <property type="evidence" value="ECO:0007669"/>
    <property type="project" value="UniProtKB-UniRule"/>
</dbReference>
<keyword evidence="1 6" id="KW-0963">Cytoplasm</keyword>
<keyword evidence="2 6" id="KW-0698">rRNA processing</keyword>
<name>A0A4U8UFW9_9HELI</name>
<gene>
    <name evidence="6 7" type="primary">rsmG</name>
    <name evidence="7" type="ORF">LS79_001140</name>
</gene>
<comment type="subcellular location">
    <subcellularLocation>
        <location evidence="6">Cytoplasm</location>
    </subcellularLocation>
</comment>
<accession>A0A4U8UFW9</accession>
<dbReference type="Pfam" id="PF02527">
    <property type="entry name" value="GidB"/>
    <property type="match status" value="1"/>
</dbReference>
<comment type="caution">
    <text evidence="7">The sequence shown here is derived from an EMBL/GenBank/DDBJ whole genome shotgun (WGS) entry which is preliminary data.</text>
</comment>
<dbReference type="HAMAP" id="MF_00074">
    <property type="entry name" value="16SrRNA_methyltr_G"/>
    <property type="match status" value="1"/>
</dbReference>
<dbReference type="PIRSF" id="PIRSF003078">
    <property type="entry name" value="GidB"/>
    <property type="match status" value="1"/>
</dbReference>
<evidence type="ECO:0000256" key="2">
    <source>
        <dbReference type="ARBA" id="ARBA00022552"/>
    </source>
</evidence>
<keyword evidence="4 6" id="KW-0808">Transferase</keyword>
<dbReference type="EMBL" id="JRPJ02000002">
    <property type="protein sequence ID" value="TLE12024.1"/>
    <property type="molecule type" value="Genomic_DNA"/>
</dbReference>
<evidence type="ECO:0000256" key="1">
    <source>
        <dbReference type="ARBA" id="ARBA00022490"/>
    </source>
</evidence>
<dbReference type="PANTHER" id="PTHR31760:SF0">
    <property type="entry name" value="S-ADENOSYL-L-METHIONINE-DEPENDENT METHYLTRANSFERASES SUPERFAMILY PROTEIN"/>
    <property type="match status" value="1"/>
</dbReference>
<dbReference type="EC" id="2.1.1.-" evidence="6"/>
<evidence type="ECO:0000256" key="5">
    <source>
        <dbReference type="ARBA" id="ARBA00022691"/>
    </source>
</evidence>
<dbReference type="Gene3D" id="3.40.50.150">
    <property type="entry name" value="Vaccinia Virus protein VP39"/>
    <property type="match status" value="1"/>
</dbReference>
<keyword evidence="3 6" id="KW-0489">Methyltransferase</keyword>